<proteinExistence type="predicted"/>
<dbReference type="EMBL" id="LDOT01000013">
    <property type="protein sequence ID" value="KLV05529.1"/>
    <property type="molecule type" value="Genomic_DNA"/>
</dbReference>
<dbReference type="PROSITE" id="PS51257">
    <property type="entry name" value="PROKAR_LIPOPROTEIN"/>
    <property type="match status" value="1"/>
</dbReference>
<dbReference type="InterPro" id="IPR036737">
    <property type="entry name" value="OmpA-like_sf"/>
</dbReference>
<dbReference type="PATRIC" id="fig|1195763.3.peg.2357"/>
<evidence type="ECO:0000256" key="3">
    <source>
        <dbReference type="ARBA" id="ARBA00023237"/>
    </source>
</evidence>
<dbReference type="RefSeq" id="WP_047878958.1">
    <property type="nucleotide sequence ID" value="NZ_LDOT01000013.1"/>
</dbReference>
<dbReference type="PANTHER" id="PTHR30329:SF21">
    <property type="entry name" value="LIPOPROTEIN YIAD-RELATED"/>
    <property type="match status" value="1"/>
</dbReference>
<feature type="domain" description="OmpA-like" evidence="5">
    <location>
        <begin position="76"/>
        <end position="193"/>
    </location>
</feature>
<keyword evidence="7" id="KW-1185">Reference proteome</keyword>
<evidence type="ECO:0000313" key="7">
    <source>
        <dbReference type="Proteomes" id="UP000036097"/>
    </source>
</evidence>
<sequence length="208" mass="22710">MLLTRQHPASTRLINAILLIVALLGSGCSTEAEPPPIASQSRDLLDDDNDGVINARDKCAATPHQAIVDNDGCPTFVKRNEANDLHILFANDSTVIPDKFLSEISRMAAFLSQYPEARIELKGYASPVGGHDYNLDLSKRRAEVVRRHLINLGVAPKRIITVGFGDNEPVAAATPEQTNTLSRRVTARVRGSQGQVLEEWTVFSLKAD</sequence>
<dbReference type="STRING" id="1195763.ABT56_11205"/>
<evidence type="ECO:0000256" key="2">
    <source>
        <dbReference type="ARBA" id="ARBA00023136"/>
    </source>
</evidence>
<dbReference type="Proteomes" id="UP000036097">
    <property type="component" value="Unassembled WGS sequence"/>
</dbReference>
<dbReference type="PRINTS" id="PR01021">
    <property type="entry name" value="OMPADOMAIN"/>
</dbReference>
<evidence type="ECO:0000259" key="5">
    <source>
        <dbReference type="PROSITE" id="PS51123"/>
    </source>
</evidence>
<dbReference type="InterPro" id="IPR006664">
    <property type="entry name" value="OMP_bac"/>
</dbReference>
<comment type="subcellular location">
    <subcellularLocation>
        <location evidence="1">Cell outer membrane</location>
    </subcellularLocation>
</comment>
<evidence type="ECO:0000256" key="1">
    <source>
        <dbReference type="ARBA" id="ARBA00004442"/>
    </source>
</evidence>
<dbReference type="GO" id="GO:0009279">
    <property type="term" value="C:cell outer membrane"/>
    <property type="evidence" value="ECO:0007669"/>
    <property type="project" value="UniProtKB-SubCell"/>
</dbReference>
<dbReference type="PANTHER" id="PTHR30329">
    <property type="entry name" value="STATOR ELEMENT OF FLAGELLAR MOTOR COMPLEX"/>
    <property type="match status" value="1"/>
</dbReference>
<reference evidence="6 7" key="1">
    <citation type="submission" date="2015-05" db="EMBL/GenBank/DDBJ databases">
        <title>Photobacterium galathea sp. nov.</title>
        <authorList>
            <person name="Machado H."/>
            <person name="Gram L."/>
        </authorList>
    </citation>
    <scope>NUCLEOTIDE SEQUENCE [LARGE SCALE GENOMIC DNA]</scope>
    <source>
        <strain evidence="6 7">CGMCC 1.12159</strain>
    </source>
</reference>
<dbReference type="PROSITE" id="PS51123">
    <property type="entry name" value="OMPA_2"/>
    <property type="match status" value="1"/>
</dbReference>
<protein>
    <submittedName>
        <fullName evidence="6">Membrane protein</fullName>
    </submittedName>
</protein>
<evidence type="ECO:0000313" key="6">
    <source>
        <dbReference type="EMBL" id="KLV05529.1"/>
    </source>
</evidence>
<gene>
    <name evidence="6" type="ORF">ABT56_11205</name>
</gene>
<organism evidence="6 7">
    <name type="scientific">Photobacterium aquae</name>
    <dbReference type="NCBI Taxonomy" id="1195763"/>
    <lineage>
        <taxon>Bacteria</taxon>
        <taxon>Pseudomonadati</taxon>
        <taxon>Pseudomonadota</taxon>
        <taxon>Gammaproteobacteria</taxon>
        <taxon>Vibrionales</taxon>
        <taxon>Vibrionaceae</taxon>
        <taxon>Photobacterium</taxon>
    </lineage>
</organism>
<dbReference type="OrthoDB" id="9805832at2"/>
<comment type="caution">
    <text evidence="6">The sequence shown here is derived from an EMBL/GenBank/DDBJ whole genome shotgun (WGS) entry which is preliminary data.</text>
</comment>
<dbReference type="InterPro" id="IPR006665">
    <property type="entry name" value="OmpA-like"/>
</dbReference>
<dbReference type="Gene3D" id="3.30.1330.60">
    <property type="entry name" value="OmpA-like domain"/>
    <property type="match status" value="1"/>
</dbReference>
<keyword evidence="2 4" id="KW-0472">Membrane</keyword>
<dbReference type="SUPFAM" id="SSF103088">
    <property type="entry name" value="OmpA-like"/>
    <property type="match status" value="1"/>
</dbReference>
<accession>A0A0J1H151</accession>
<dbReference type="AlphaFoldDB" id="A0A0J1H151"/>
<dbReference type="CDD" id="cd07185">
    <property type="entry name" value="OmpA_C-like"/>
    <property type="match status" value="1"/>
</dbReference>
<keyword evidence="3" id="KW-0998">Cell outer membrane</keyword>
<dbReference type="InterPro" id="IPR050330">
    <property type="entry name" value="Bact_OuterMem_StrucFunc"/>
</dbReference>
<dbReference type="Pfam" id="PF00691">
    <property type="entry name" value="OmpA"/>
    <property type="match status" value="1"/>
</dbReference>
<evidence type="ECO:0000256" key="4">
    <source>
        <dbReference type="PROSITE-ProRule" id="PRU00473"/>
    </source>
</evidence>
<name>A0A0J1H151_9GAMM</name>